<dbReference type="Proteomes" id="UP001597187">
    <property type="component" value="Unassembled WGS sequence"/>
</dbReference>
<dbReference type="Pfam" id="PF06386">
    <property type="entry name" value="GvpL_GvpF"/>
    <property type="match status" value="2"/>
</dbReference>
<comment type="similarity">
    <text evidence="3">Belongs to the gas vesicle GvpF/GvpL family.</text>
</comment>
<comment type="caution">
    <text evidence="4">The sequence shown here is derived from an EMBL/GenBank/DDBJ whole genome shotgun (WGS) entry which is preliminary data.</text>
</comment>
<evidence type="ECO:0000313" key="5">
    <source>
        <dbReference type="Proteomes" id="UP001597187"/>
    </source>
</evidence>
<reference evidence="4 5" key="1">
    <citation type="journal article" date="2019" name="Int. J. Syst. Evol. Microbiol.">
        <title>The Global Catalogue of Microorganisms (GCM) 10K type strain sequencing project: providing services to taxonomists for standard genome sequencing and annotation.</title>
        <authorList>
            <consortium name="The Broad Institute Genomics Platform"/>
            <consortium name="The Broad Institute Genome Sequencing Center for Infectious Disease"/>
            <person name="Wu L."/>
            <person name="Ma J."/>
        </authorList>
    </citation>
    <scope>NUCLEOTIDE SEQUENCE [LARGE SCALE GENOMIC DNA]</scope>
    <source>
        <strain evidence="4 5">CGMCC 1.12563</strain>
    </source>
</reference>
<name>A0ABD6AZ33_9EURY</name>
<sequence>MSDNLYAYGVTPDDGSLAVDATGVDGSEDVSTVSHGPLAAVVSPVDDMDPERTDENVRAHDDVLRAVMVDAERTVVPMQFGMVFKGKRPLKNILRTGRPTFSRSLNDIDGTYELGVKLVAEEGATVDREAVAERVDERLAPVSVGTVENDLFSDRLVVNSSYLVERDEREAFDEAIDDIDEAYDALTLQYTGPWAPYNFVDVAIEAK</sequence>
<evidence type="ECO:0000256" key="3">
    <source>
        <dbReference type="ARBA" id="ARBA00035643"/>
    </source>
</evidence>
<dbReference type="EMBL" id="JBHUDC010000008">
    <property type="protein sequence ID" value="MFD1515017.1"/>
    <property type="molecule type" value="Genomic_DNA"/>
</dbReference>
<keyword evidence="5" id="KW-1185">Reference proteome</keyword>
<organism evidence="4 5">
    <name type="scientific">Halomarina rubra</name>
    <dbReference type="NCBI Taxonomy" id="2071873"/>
    <lineage>
        <taxon>Archaea</taxon>
        <taxon>Methanobacteriati</taxon>
        <taxon>Methanobacteriota</taxon>
        <taxon>Stenosarchaea group</taxon>
        <taxon>Halobacteria</taxon>
        <taxon>Halobacteriales</taxon>
        <taxon>Natronomonadaceae</taxon>
        <taxon>Halomarina</taxon>
    </lineage>
</organism>
<dbReference type="PANTHER" id="PTHR36852">
    <property type="entry name" value="PROTEIN GVPL 2"/>
    <property type="match status" value="1"/>
</dbReference>
<evidence type="ECO:0000313" key="4">
    <source>
        <dbReference type="EMBL" id="MFD1515017.1"/>
    </source>
</evidence>
<evidence type="ECO:0000256" key="2">
    <source>
        <dbReference type="ARBA" id="ARBA00035108"/>
    </source>
</evidence>
<gene>
    <name evidence="4" type="ORF">ACFSBT_17185</name>
</gene>
<evidence type="ECO:0000256" key="1">
    <source>
        <dbReference type="ARBA" id="ARBA00022987"/>
    </source>
</evidence>
<keyword evidence="1" id="KW-0304">Gas vesicle</keyword>
<comment type="subcellular location">
    <subcellularLocation>
        <location evidence="2">Gas vesicle</location>
    </subcellularLocation>
</comment>
<accession>A0ABD6AZ33</accession>
<dbReference type="GO" id="GO:0031411">
    <property type="term" value="C:gas vesicle"/>
    <property type="evidence" value="ECO:0007669"/>
    <property type="project" value="UniProtKB-SubCell"/>
</dbReference>
<dbReference type="PANTHER" id="PTHR36852:SF1">
    <property type="entry name" value="PROTEIN GVPL 2"/>
    <property type="match status" value="1"/>
</dbReference>
<dbReference type="InterPro" id="IPR009430">
    <property type="entry name" value="GvpL/GvpF"/>
</dbReference>
<proteinExistence type="inferred from homology"/>
<dbReference type="RefSeq" id="WP_250874941.1">
    <property type="nucleotide sequence ID" value="NZ_JALXFV010000008.1"/>
</dbReference>
<protein>
    <submittedName>
        <fullName evidence="4">GvpL/GvpF family gas vesicle protein</fullName>
    </submittedName>
</protein>
<dbReference type="AlphaFoldDB" id="A0ABD6AZ33"/>